<dbReference type="EMBL" id="CAXAMN010017435">
    <property type="protein sequence ID" value="CAK9050458.1"/>
    <property type="molecule type" value="Genomic_DNA"/>
</dbReference>
<dbReference type="Proteomes" id="UP001642484">
    <property type="component" value="Unassembled WGS sequence"/>
</dbReference>
<keyword evidence="3" id="KW-1185">Reference proteome</keyword>
<keyword evidence="1" id="KW-0472">Membrane</keyword>
<protein>
    <submittedName>
        <fullName evidence="2">Uncharacterized protein</fullName>
    </submittedName>
</protein>
<sequence>MAFQPTSDGLHLIAKYVLRFCLGNLAFSTCEAILACVLPAWAAKLPRTKLQKAQPAVLVNLQTGSAGSSCPENQFPVVNLTVEGIGYHEDVLPGAQTQKLQEHLAGHPDWSIGKPWVLSLTAKSSDIKDREFGFAGGEGFMVFKVPRAGRKNIVVTGSVESLAEHTRLEYRGNEVITAPGAIIFTNVCLRPMTCEHFLTQNPSMCKDGLWSPKPHPEKVTGHTRYDVQGQAILQQGSTDEECCDPISCSHVKCDATDEWARNRSATVGSSLEDCCIPLYCAKHTCEPASQWEKKSTCNFG</sequence>
<evidence type="ECO:0000313" key="2">
    <source>
        <dbReference type="EMBL" id="CAK9050458.1"/>
    </source>
</evidence>
<evidence type="ECO:0000256" key="1">
    <source>
        <dbReference type="SAM" id="Phobius"/>
    </source>
</evidence>
<proteinExistence type="predicted"/>
<accession>A0ABP0MG56</accession>
<comment type="caution">
    <text evidence="2">The sequence shown here is derived from an EMBL/GenBank/DDBJ whole genome shotgun (WGS) entry which is preliminary data.</text>
</comment>
<gene>
    <name evidence="2" type="ORF">CCMP2556_LOCUS25711</name>
</gene>
<evidence type="ECO:0000313" key="3">
    <source>
        <dbReference type="Proteomes" id="UP001642484"/>
    </source>
</evidence>
<feature type="transmembrane region" description="Helical" evidence="1">
    <location>
        <begin position="16"/>
        <end position="42"/>
    </location>
</feature>
<reference evidence="2 3" key="1">
    <citation type="submission" date="2024-02" db="EMBL/GenBank/DDBJ databases">
        <authorList>
            <person name="Chen Y."/>
            <person name="Shah S."/>
            <person name="Dougan E. K."/>
            <person name="Thang M."/>
            <person name="Chan C."/>
        </authorList>
    </citation>
    <scope>NUCLEOTIDE SEQUENCE [LARGE SCALE GENOMIC DNA]</scope>
</reference>
<organism evidence="2 3">
    <name type="scientific">Durusdinium trenchii</name>
    <dbReference type="NCBI Taxonomy" id="1381693"/>
    <lineage>
        <taxon>Eukaryota</taxon>
        <taxon>Sar</taxon>
        <taxon>Alveolata</taxon>
        <taxon>Dinophyceae</taxon>
        <taxon>Suessiales</taxon>
        <taxon>Symbiodiniaceae</taxon>
        <taxon>Durusdinium</taxon>
    </lineage>
</organism>
<name>A0ABP0MG56_9DINO</name>
<keyword evidence="1" id="KW-1133">Transmembrane helix</keyword>
<keyword evidence="1" id="KW-0812">Transmembrane</keyword>